<evidence type="ECO:0000313" key="1">
    <source>
        <dbReference type="Proteomes" id="UP000095281"/>
    </source>
</evidence>
<protein>
    <submittedName>
        <fullName evidence="2">Uncharacterized protein</fullName>
    </submittedName>
</protein>
<reference evidence="2" key="1">
    <citation type="submission" date="2016-11" db="UniProtKB">
        <authorList>
            <consortium name="WormBaseParasite"/>
        </authorList>
    </citation>
    <scope>IDENTIFICATION</scope>
</reference>
<keyword evidence="1" id="KW-1185">Reference proteome</keyword>
<dbReference type="Proteomes" id="UP000095281">
    <property type="component" value="Unplaced"/>
</dbReference>
<dbReference type="WBParaSite" id="MhA1_Contig603.frz3.gene10">
    <property type="protein sequence ID" value="MhA1_Contig603.frz3.gene10"/>
    <property type="gene ID" value="MhA1_Contig603.frz3.gene10"/>
</dbReference>
<accession>A0A1I8BV44</accession>
<name>A0A1I8BV44_MELHA</name>
<organism evidence="1 2">
    <name type="scientific">Meloidogyne hapla</name>
    <name type="common">Root-knot nematode worm</name>
    <dbReference type="NCBI Taxonomy" id="6305"/>
    <lineage>
        <taxon>Eukaryota</taxon>
        <taxon>Metazoa</taxon>
        <taxon>Ecdysozoa</taxon>
        <taxon>Nematoda</taxon>
        <taxon>Chromadorea</taxon>
        <taxon>Rhabditida</taxon>
        <taxon>Tylenchina</taxon>
        <taxon>Tylenchomorpha</taxon>
        <taxon>Tylenchoidea</taxon>
        <taxon>Meloidogynidae</taxon>
        <taxon>Meloidogyninae</taxon>
        <taxon>Meloidogyne</taxon>
    </lineage>
</organism>
<dbReference type="AlphaFoldDB" id="A0A1I8BV44"/>
<sequence length="113" mass="13454">MSLKPMGRRHYYQFKEENSKNKWMVIGLKSSNNNTVKLRNFVNYSRINYEIQKYYEEFNVENIFWNTNDIFGCGLVYPPTNKISKKFPYIFFTQNGKQIGMNKIMALVLDASN</sequence>
<evidence type="ECO:0000313" key="2">
    <source>
        <dbReference type="WBParaSite" id="MhA1_Contig603.frz3.gene10"/>
    </source>
</evidence>
<proteinExistence type="predicted"/>